<comment type="pathway">
    <text evidence="10">Cell wall biogenesis; peptidoglycan biosynthesis.</text>
</comment>
<dbReference type="RefSeq" id="WP_281837368.1">
    <property type="nucleotide sequence ID" value="NZ_BSDY01000022.1"/>
</dbReference>
<organism evidence="13 14">
    <name type="scientific">Propionigenium maris DSM 9537</name>
    <dbReference type="NCBI Taxonomy" id="1123000"/>
    <lineage>
        <taxon>Bacteria</taxon>
        <taxon>Fusobacteriati</taxon>
        <taxon>Fusobacteriota</taxon>
        <taxon>Fusobacteriia</taxon>
        <taxon>Fusobacteriales</taxon>
        <taxon>Fusobacteriaceae</taxon>
        <taxon>Propionigenium</taxon>
    </lineage>
</organism>
<evidence type="ECO:0000256" key="10">
    <source>
        <dbReference type="HAMAP-Rule" id="MF_00033"/>
    </source>
</evidence>
<dbReference type="PANTHER" id="PTHR21015">
    <property type="entry name" value="UDP-N-ACETYLGLUCOSAMINE--N-ACETYLMURAMYL-(PENTAPEPTIDE) PYROPHOSPHORYL-UNDECAPRENOL N-ACETYLGLUCOSAMINE TRANSFERASE 1"/>
    <property type="match status" value="1"/>
</dbReference>
<dbReference type="GO" id="GO:0051301">
    <property type="term" value="P:cell division"/>
    <property type="evidence" value="ECO:0007669"/>
    <property type="project" value="UniProtKB-KW"/>
</dbReference>
<keyword evidence="6 10" id="KW-0573">Peptidoglycan synthesis</keyword>
<keyword evidence="7 10" id="KW-0472">Membrane</keyword>
<dbReference type="GO" id="GO:0009252">
    <property type="term" value="P:peptidoglycan biosynthetic process"/>
    <property type="evidence" value="ECO:0007669"/>
    <property type="project" value="UniProtKB-UniRule"/>
</dbReference>
<evidence type="ECO:0000256" key="5">
    <source>
        <dbReference type="ARBA" id="ARBA00022960"/>
    </source>
</evidence>
<feature type="binding site" evidence="10">
    <location>
        <begin position="11"/>
        <end position="13"/>
    </location>
    <ligand>
        <name>UDP-N-acetyl-alpha-D-glucosamine</name>
        <dbReference type="ChEBI" id="CHEBI:57705"/>
    </ligand>
</feature>
<keyword evidence="4 10" id="KW-0808">Transferase</keyword>
<accession>A0A9W6LP72</accession>
<evidence type="ECO:0000259" key="12">
    <source>
        <dbReference type="Pfam" id="PF04101"/>
    </source>
</evidence>
<dbReference type="Proteomes" id="UP001144471">
    <property type="component" value="Unassembled WGS sequence"/>
</dbReference>
<proteinExistence type="inferred from homology"/>
<comment type="subcellular location">
    <subcellularLocation>
        <location evidence="10">Cell membrane</location>
        <topology evidence="10">Peripheral membrane protein</topology>
        <orientation evidence="10">Cytoplasmic side</orientation>
    </subcellularLocation>
</comment>
<dbReference type="Pfam" id="PF03033">
    <property type="entry name" value="Glyco_transf_28"/>
    <property type="match status" value="1"/>
</dbReference>
<dbReference type="SUPFAM" id="SSF53756">
    <property type="entry name" value="UDP-Glycosyltransferase/glycogen phosphorylase"/>
    <property type="match status" value="1"/>
</dbReference>
<dbReference type="HAMAP" id="MF_00033">
    <property type="entry name" value="MurG"/>
    <property type="match status" value="1"/>
</dbReference>
<sequence length="357" mass="40335">MKKVILTTGGTGGHIYPAIAVADSLREKGVECSFVGTKHRMEKDILGRSKYKFIGLDVIPLSIKKPLSFFKMFKSIIQAIFIVMRERPEAVIGFGNYISVPILVAGLILGKKVYLQEQNANLGFANKLLYRFADKSFLAFEKTYDELPIKYYRRLEVTGNPLRKEVYLADRQTEREKLKIEEDEKVLLITGGSLGAKSINDALLKKWNLALEDKKVRIYWATGEGHFEEVNNKVKKYKANDVIKPYFENMPNIMAAADLIVCRAGALTISEIIELAVPAILVPYQSIKVGQYENAKILEEAGAAFVHRNSEAEIAIDRAFDLIKDPKEMARMKVQLKIMQKENAAERIANDIDIWGN</sequence>
<keyword evidence="2 10" id="KW-0132">Cell division</keyword>
<dbReference type="Gene3D" id="3.40.50.2000">
    <property type="entry name" value="Glycogen Phosphorylase B"/>
    <property type="match status" value="2"/>
</dbReference>
<evidence type="ECO:0000256" key="8">
    <source>
        <dbReference type="ARBA" id="ARBA00023306"/>
    </source>
</evidence>
<feature type="binding site" evidence="10">
    <location>
        <position position="163"/>
    </location>
    <ligand>
        <name>UDP-N-acetyl-alpha-D-glucosamine</name>
        <dbReference type="ChEBI" id="CHEBI:57705"/>
    </ligand>
</feature>
<dbReference type="EMBL" id="BSDY01000022">
    <property type="protein sequence ID" value="GLI57694.1"/>
    <property type="molecule type" value="Genomic_DNA"/>
</dbReference>
<dbReference type="CDD" id="cd03785">
    <property type="entry name" value="GT28_MurG"/>
    <property type="match status" value="1"/>
</dbReference>
<name>A0A9W6LP72_9FUSO</name>
<comment type="catalytic activity">
    <reaction evidence="10">
        <text>di-trans,octa-cis-undecaprenyl diphospho-N-acetyl-alpha-D-muramoyl-L-alanyl-D-glutamyl-meso-2,6-diaminopimeloyl-D-alanyl-D-alanine + UDP-N-acetyl-alpha-D-glucosamine = di-trans,octa-cis-undecaprenyl diphospho-[N-acetyl-alpha-D-glucosaminyl-(1-&gt;4)]-N-acetyl-alpha-D-muramoyl-L-alanyl-D-glutamyl-meso-2,6-diaminopimeloyl-D-alanyl-D-alanine + UDP + H(+)</text>
        <dbReference type="Rhea" id="RHEA:31227"/>
        <dbReference type="ChEBI" id="CHEBI:15378"/>
        <dbReference type="ChEBI" id="CHEBI:57705"/>
        <dbReference type="ChEBI" id="CHEBI:58223"/>
        <dbReference type="ChEBI" id="CHEBI:61387"/>
        <dbReference type="ChEBI" id="CHEBI:61388"/>
        <dbReference type="EC" id="2.4.1.227"/>
    </reaction>
</comment>
<dbReference type="GO" id="GO:0005975">
    <property type="term" value="P:carbohydrate metabolic process"/>
    <property type="evidence" value="ECO:0007669"/>
    <property type="project" value="InterPro"/>
</dbReference>
<comment type="similarity">
    <text evidence="10">Belongs to the glycosyltransferase 28 family. MurG subfamily.</text>
</comment>
<dbReference type="InterPro" id="IPR007235">
    <property type="entry name" value="Glyco_trans_28_C"/>
</dbReference>
<dbReference type="Pfam" id="PF04101">
    <property type="entry name" value="Glyco_tran_28_C"/>
    <property type="match status" value="1"/>
</dbReference>
<dbReference type="GO" id="GO:0071555">
    <property type="term" value="P:cell wall organization"/>
    <property type="evidence" value="ECO:0007669"/>
    <property type="project" value="UniProtKB-KW"/>
</dbReference>
<gene>
    <name evidence="10 13" type="primary">murG</name>
    <name evidence="13" type="ORF">PM10SUCC1_32080</name>
</gene>
<evidence type="ECO:0000256" key="7">
    <source>
        <dbReference type="ARBA" id="ARBA00023136"/>
    </source>
</evidence>
<feature type="domain" description="Glycosyl transferase family 28 C-terminal" evidence="12">
    <location>
        <begin position="186"/>
        <end position="347"/>
    </location>
</feature>
<evidence type="ECO:0000256" key="4">
    <source>
        <dbReference type="ARBA" id="ARBA00022679"/>
    </source>
</evidence>
<evidence type="ECO:0000256" key="1">
    <source>
        <dbReference type="ARBA" id="ARBA00022475"/>
    </source>
</evidence>
<keyword evidence="9 10" id="KW-0961">Cell wall biogenesis/degradation</keyword>
<dbReference type="PANTHER" id="PTHR21015:SF22">
    <property type="entry name" value="GLYCOSYLTRANSFERASE"/>
    <property type="match status" value="1"/>
</dbReference>
<dbReference type="AlphaFoldDB" id="A0A9W6LP72"/>
<feature type="binding site" evidence="10">
    <location>
        <position position="291"/>
    </location>
    <ligand>
        <name>UDP-N-acetyl-alpha-D-glucosamine</name>
        <dbReference type="ChEBI" id="CHEBI:57705"/>
    </ligand>
</feature>
<evidence type="ECO:0000256" key="9">
    <source>
        <dbReference type="ARBA" id="ARBA00023316"/>
    </source>
</evidence>
<evidence type="ECO:0000313" key="14">
    <source>
        <dbReference type="Proteomes" id="UP001144471"/>
    </source>
</evidence>
<dbReference type="GO" id="GO:0008360">
    <property type="term" value="P:regulation of cell shape"/>
    <property type="evidence" value="ECO:0007669"/>
    <property type="project" value="UniProtKB-KW"/>
</dbReference>
<comment type="caution">
    <text evidence="13">The sequence shown here is derived from an EMBL/GenBank/DDBJ whole genome shotgun (WGS) entry which is preliminary data.</text>
</comment>
<protein>
    <recommendedName>
        <fullName evidence="10">UDP-N-acetylglucosamine--N-acetylmuramyl-(pentapeptide) pyrophosphoryl-undecaprenol N-acetylglucosamine transferase</fullName>
        <ecNumber evidence="10">2.4.1.227</ecNumber>
    </recommendedName>
    <alternativeName>
        <fullName evidence="10">Undecaprenyl-PP-MurNAc-pentapeptide-UDPGlcNAc GlcNAc transferase</fullName>
    </alternativeName>
</protein>
<evidence type="ECO:0000313" key="13">
    <source>
        <dbReference type="EMBL" id="GLI57694.1"/>
    </source>
</evidence>
<evidence type="ECO:0000256" key="3">
    <source>
        <dbReference type="ARBA" id="ARBA00022676"/>
    </source>
</evidence>
<keyword evidence="1 10" id="KW-1003">Cell membrane</keyword>
<dbReference type="EC" id="2.4.1.227" evidence="10"/>
<keyword evidence="3 10" id="KW-0328">Glycosyltransferase</keyword>
<dbReference type="NCBIfam" id="TIGR01133">
    <property type="entry name" value="murG"/>
    <property type="match status" value="1"/>
</dbReference>
<reference evidence="13" key="1">
    <citation type="submission" date="2022-12" db="EMBL/GenBank/DDBJ databases">
        <title>Reference genome sequencing for broad-spectrum identification of bacterial and archaeal isolates by mass spectrometry.</title>
        <authorList>
            <person name="Sekiguchi Y."/>
            <person name="Tourlousse D.M."/>
        </authorList>
    </citation>
    <scope>NUCLEOTIDE SEQUENCE</scope>
    <source>
        <strain evidence="13">10succ1</strain>
    </source>
</reference>
<evidence type="ECO:0000259" key="11">
    <source>
        <dbReference type="Pfam" id="PF03033"/>
    </source>
</evidence>
<evidence type="ECO:0000256" key="6">
    <source>
        <dbReference type="ARBA" id="ARBA00022984"/>
    </source>
</evidence>
<dbReference type="GO" id="GO:0005886">
    <property type="term" value="C:plasma membrane"/>
    <property type="evidence" value="ECO:0007669"/>
    <property type="project" value="UniProtKB-SubCell"/>
</dbReference>
<dbReference type="GO" id="GO:0050511">
    <property type="term" value="F:undecaprenyldiphospho-muramoylpentapeptide beta-N-acetylglucosaminyltransferase activity"/>
    <property type="evidence" value="ECO:0007669"/>
    <property type="project" value="UniProtKB-UniRule"/>
</dbReference>
<dbReference type="InterPro" id="IPR006009">
    <property type="entry name" value="GlcNAc_MurG"/>
</dbReference>
<keyword evidence="8 10" id="KW-0131">Cell cycle</keyword>
<comment type="caution">
    <text evidence="10">Lacks conserved residue(s) required for the propagation of feature annotation.</text>
</comment>
<evidence type="ECO:0000256" key="2">
    <source>
        <dbReference type="ARBA" id="ARBA00022618"/>
    </source>
</evidence>
<dbReference type="InterPro" id="IPR004276">
    <property type="entry name" value="GlycoTrans_28_N"/>
</dbReference>
<comment type="function">
    <text evidence="10">Cell wall formation. Catalyzes the transfer of a GlcNAc subunit on undecaprenyl-pyrophosphoryl-MurNAc-pentapeptide (lipid intermediate I) to form undecaprenyl-pyrophosphoryl-MurNAc-(pentapeptide)GlcNAc (lipid intermediate II).</text>
</comment>
<keyword evidence="5 10" id="KW-0133">Cell shape</keyword>
<keyword evidence="14" id="KW-1185">Reference proteome</keyword>
<feature type="binding site" evidence="10">
    <location>
        <position position="119"/>
    </location>
    <ligand>
        <name>UDP-N-acetyl-alpha-D-glucosamine</name>
        <dbReference type="ChEBI" id="CHEBI:57705"/>
    </ligand>
</feature>
<feature type="binding site" evidence="10">
    <location>
        <position position="193"/>
    </location>
    <ligand>
        <name>UDP-N-acetyl-alpha-D-glucosamine</name>
        <dbReference type="ChEBI" id="CHEBI:57705"/>
    </ligand>
</feature>
<feature type="domain" description="Glycosyltransferase family 28 N-terminal" evidence="11">
    <location>
        <begin position="4"/>
        <end position="136"/>
    </location>
</feature>